<dbReference type="Pfam" id="PF09673">
    <property type="entry name" value="TrbC_Ftype"/>
    <property type="match status" value="1"/>
</dbReference>
<dbReference type="RefSeq" id="WP_145769077.1">
    <property type="nucleotide sequence ID" value="NZ_LR778301.1"/>
</dbReference>
<accession>A0A6S6Y1F6</accession>
<dbReference type="OrthoDB" id="8557871at2"/>
<name>A0A6S6Y1F6_9PROT</name>
<evidence type="ECO:0000313" key="2">
    <source>
        <dbReference type="Proteomes" id="UP000515733"/>
    </source>
</evidence>
<dbReference type="AlphaFoldDB" id="A0A6S6Y1F6"/>
<dbReference type="Proteomes" id="UP000515733">
    <property type="component" value="Chromosome"/>
</dbReference>
<gene>
    <name evidence="1" type="ORF">DENOEST_1906</name>
</gene>
<evidence type="ECO:0000313" key="1">
    <source>
        <dbReference type="EMBL" id="CAB1369071.1"/>
    </source>
</evidence>
<protein>
    <submittedName>
        <fullName evidence="1">Type-F conjugative transfer system pilin assembly protein TrbC</fullName>
    </submittedName>
</protein>
<sequence>MTRYRWVLLIAIPMANFAVNSAWAQAALPTDYDMRLARQRMEEALKGGGLPKEVNRSSVPLIEALPKPVAKSPDLAKIAESYRPMPAMATAKSADTPELMVFVSFSMPKEALERIVIQSEKSGAVLVLRGLKGNSLTRMGEELASLVGKRNVTAIIHPPAFKQFKVTQVPALVLARPSLATKIGEDGCASPASFIKIDGDVTQDYALDLIERQSPAWADAARRYAAKLAGRRP</sequence>
<dbReference type="NCBIfam" id="TIGR02742">
    <property type="entry name" value="TrbC_Ftype"/>
    <property type="match status" value="1"/>
</dbReference>
<dbReference type="KEGG" id="doe:DENOEST_1906"/>
<dbReference type="InterPro" id="IPR019106">
    <property type="entry name" value="T4SS_TrbC"/>
</dbReference>
<proteinExistence type="predicted"/>
<organism evidence="1 2">
    <name type="scientific">Denitratisoma oestradiolicum</name>
    <dbReference type="NCBI Taxonomy" id="311182"/>
    <lineage>
        <taxon>Bacteria</taxon>
        <taxon>Pseudomonadati</taxon>
        <taxon>Pseudomonadota</taxon>
        <taxon>Betaproteobacteria</taxon>
        <taxon>Nitrosomonadales</taxon>
        <taxon>Sterolibacteriaceae</taxon>
        <taxon>Denitratisoma</taxon>
    </lineage>
</organism>
<keyword evidence="2" id="KW-1185">Reference proteome</keyword>
<dbReference type="EMBL" id="LR778301">
    <property type="protein sequence ID" value="CAB1369071.1"/>
    <property type="molecule type" value="Genomic_DNA"/>
</dbReference>
<dbReference type="InterPro" id="IPR014113">
    <property type="entry name" value="T4SS_TrbC_subgr"/>
</dbReference>
<reference evidence="1 2" key="1">
    <citation type="submission" date="2020-03" db="EMBL/GenBank/DDBJ databases">
        <authorList>
            <consortium name="Genoscope - CEA"/>
            <person name="William W."/>
        </authorList>
    </citation>
    <scope>NUCLEOTIDE SEQUENCE [LARGE SCALE GENOMIC DNA]</scope>
    <source>
        <strain evidence="2">DSM 16959</strain>
    </source>
</reference>